<organism evidence="2 3">
    <name type="scientific">Paraflavitalea soli</name>
    <dbReference type="NCBI Taxonomy" id="2315862"/>
    <lineage>
        <taxon>Bacteria</taxon>
        <taxon>Pseudomonadati</taxon>
        <taxon>Bacteroidota</taxon>
        <taxon>Chitinophagia</taxon>
        <taxon>Chitinophagales</taxon>
        <taxon>Chitinophagaceae</taxon>
        <taxon>Paraflavitalea</taxon>
    </lineage>
</organism>
<dbReference type="Proteomes" id="UP000263900">
    <property type="component" value="Chromosome"/>
</dbReference>
<keyword evidence="1" id="KW-0732">Signal</keyword>
<dbReference type="AlphaFoldDB" id="A0A3B7MG02"/>
<sequence>MPSFTKMIFPAIIGALLLTSCATINISDRNKVKTDQQLTSTDIAKLNGTFTNKANDSLPLGVNTLWDRLFNHPEPMKDRWAHATVKLEVASPTAITLSLMDADKLIDTRTVRFKYKKGYIKLRTQMNGKMLVGPLLWGLQVSKSYLGLTVDNQLILLNSKGGTLMVICVPAFGSGGENDIAYRRVE</sequence>
<evidence type="ECO:0000313" key="2">
    <source>
        <dbReference type="EMBL" id="AXY73264.1"/>
    </source>
</evidence>
<dbReference type="PROSITE" id="PS51257">
    <property type="entry name" value="PROKAR_LIPOPROTEIN"/>
    <property type="match status" value="1"/>
</dbReference>
<feature type="signal peptide" evidence="1">
    <location>
        <begin position="1"/>
        <end position="22"/>
    </location>
</feature>
<keyword evidence="3" id="KW-1185">Reference proteome</keyword>
<gene>
    <name evidence="2" type="ORF">D3H65_04405</name>
</gene>
<dbReference type="EMBL" id="CP032157">
    <property type="protein sequence ID" value="AXY73264.1"/>
    <property type="molecule type" value="Genomic_DNA"/>
</dbReference>
<dbReference type="RefSeq" id="WP_119049102.1">
    <property type="nucleotide sequence ID" value="NZ_CP032157.1"/>
</dbReference>
<evidence type="ECO:0000313" key="3">
    <source>
        <dbReference type="Proteomes" id="UP000263900"/>
    </source>
</evidence>
<name>A0A3B7MG02_9BACT</name>
<evidence type="ECO:0000256" key="1">
    <source>
        <dbReference type="SAM" id="SignalP"/>
    </source>
</evidence>
<dbReference type="OrthoDB" id="1163539at2"/>
<dbReference type="KEGG" id="pseg:D3H65_04405"/>
<accession>A0A3B7MG02</accession>
<proteinExistence type="predicted"/>
<reference evidence="2 3" key="1">
    <citation type="submission" date="2018-09" db="EMBL/GenBank/DDBJ databases">
        <title>Genome sequencing of strain 6GH32-13.</title>
        <authorList>
            <person name="Weon H.-Y."/>
            <person name="Heo J."/>
            <person name="Kwon S.-W."/>
        </authorList>
    </citation>
    <scope>NUCLEOTIDE SEQUENCE [LARGE SCALE GENOMIC DNA]</scope>
    <source>
        <strain evidence="2 3">5GH32-13</strain>
    </source>
</reference>
<feature type="chain" id="PRO_5017682549" evidence="1">
    <location>
        <begin position="23"/>
        <end position="186"/>
    </location>
</feature>
<protein>
    <submittedName>
        <fullName evidence="2">Uncharacterized protein</fullName>
    </submittedName>
</protein>